<comment type="caution">
    <text evidence="5">The sequence shown here is derived from an EMBL/GenBank/DDBJ whole genome shotgun (WGS) entry which is preliminary data.</text>
</comment>
<feature type="region of interest" description="Disordered" evidence="3">
    <location>
        <begin position="18"/>
        <end position="96"/>
    </location>
</feature>
<dbReference type="Pfam" id="PF03759">
    <property type="entry name" value="PRONE"/>
    <property type="match status" value="1"/>
</dbReference>
<dbReference type="FunFam" id="1.20.58.2010:FF:000003">
    <property type="entry name" value="Rop guanine nucleotide exchange factor 14"/>
    <property type="match status" value="1"/>
</dbReference>
<dbReference type="GO" id="GO:0005085">
    <property type="term" value="F:guanyl-nucleotide exchange factor activity"/>
    <property type="evidence" value="ECO:0007669"/>
    <property type="project" value="UniProtKB-UniRule"/>
</dbReference>
<dbReference type="Gene3D" id="1.20.58.2010">
    <property type="entry name" value="PRONE domain, subdomain 1"/>
    <property type="match status" value="1"/>
</dbReference>
<dbReference type="Gene3D" id="1.20.58.1310">
    <property type="entry name" value="PRONE domain, subdomain 2"/>
    <property type="match status" value="1"/>
</dbReference>
<dbReference type="PROSITE" id="PS51334">
    <property type="entry name" value="PRONE"/>
    <property type="match status" value="1"/>
</dbReference>
<proteinExistence type="predicted"/>
<sequence>MVRAALEEAKEMCKAKLLHFKGKSEDGTGQETKSVTIETSNSSDSGDESKSEDQPVDSQKTGCVLSRSESMKLRLVNETPVVSSPRPKQCPPSGKTSSNFVHLSYYSWRTNYLHCHNNMELMKEKFAKLLLGEDMSGGGKGVSSALALSNAITNLAASAFGEQKRLEPMPADRKAKWRREIDWLLSVTDHVVEFVPSKQISKDGICMEVMVTKQRNDLQMNVPALRKLDAMLLDCLDSFKDQNEFSYVSKDDESQEGRNDDKWWIPTPKVPTNGLSDVTRKWLQFQKDSVNQVLKAAMAINAQILLEMEIPESYIDSLPKNGRASLGDTIYRSITDEYFDPDYFLTTMDLTSEHKILDLKNKLEASVIIWRRKMTSKDGKSAWGSAISVEKREIFEDRAETILLILKQRFPGIPQSSLDISKIQYNEDVGQAVLESYSRIIESRAHTVMSRIEDVLQVDAMAQNPSCAEMKKSPLRDSLRVSPSGSFPNAREEVEKLNAAENLTSMTLLDFMGWTVEQGDNDTKKDVKEDIDVDAKKPPSVVTNKKLSYLDNLVGARSPTARH</sequence>
<protein>
    <recommendedName>
        <fullName evidence="4">PRONE domain-containing protein</fullName>
    </recommendedName>
</protein>
<organism evidence="5 6">
    <name type="scientific">Solanum commersonii</name>
    <name type="common">Commerson's wild potato</name>
    <name type="synonym">Commerson's nightshade</name>
    <dbReference type="NCBI Taxonomy" id="4109"/>
    <lineage>
        <taxon>Eukaryota</taxon>
        <taxon>Viridiplantae</taxon>
        <taxon>Streptophyta</taxon>
        <taxon>Embryophyta</taxon>
        <taxon>Tracheophyta</taxon>
        <taxon>Spermatophyta</taxon>
        <taxon>Magnoliopsida</taxon>
        <taxon>eudicotyledons</taxon>
        <taxon>Gunneridae</taxon>
        <taxon>Pentapetalae</taxon>
        <taxon>asterids</taxon>
        <taxon>lamiids</taxon>
        <taxon>Solanales</taxon>
        <taxon>Solanaceae</taxon>
        <taxon>Solanoideae</taxon>
        <taxon>Solaneae</taxon>
        <taxon>Solanum</taxon>
    </lineage>
</organism>
<dbReference type="PANTHER" id="PTHR33101:SF49">
    <property type="entry name" value="ROP GUANINE NUCLEOTIDE EXCHANGE FACTOR 12-LIKE"/>
    <property type="match status" value="1"/>
</dbReference>
<evidence type="ECO:0000256" key="3">
    <source>
        <dbReference type="SAM" id="MobiDB-lite"/>
    </source>
</evidence>
<dbReference type="InterPro" id="IPR005512">
    <property type="entry name" value="PRONE_dom"/>
</dbReference>
<dbReference type="AlphaFoldDB" id="A0A9J5WAL3"/>
<accession>A0A9J5WAL3</accession>
<dbReference type="InterPro" id="IPR038937">
    <property type="entry name" value="RopGEF"/>
</dbReference>
<dbReference type="EMBL" id="JACXVP010000012">
    <property type="protein sequence ID" value="KAG5572657.1"/>
    <property type="molecule type" value="Genomic_DNA"/>
</dbReference>
<dbReference type="FunFam" id="1.20.58.2010:FF:000001">
    <property type="entry name" value="Rop guanine nucleotide exchange factor 14"/>
    <property type="match status" value="1"/>
</dbReference>
<gene>
    <name evidence="5" type="ORF">H5410_062423</name>
</gene>
<evidence type="ECO:0000313" key="6">
    <source>
        <dbReference type="Proteomes" id="UP000824120"/>
    </source>
</evidence>
<reference evidence="5 6" key="1">
    <citation type="submission" date="2020-09" db="EMBL/GenBank/DDBJ databases">
        <title>De no assembly of potato wild relative species, Solanum commersonii.</title>
        <authorList>
            <person name="Cho K."/>
        </authorList>
    </citation>
    <scope>NUCLEOTIDE SEQUENCE [LARGE SCALE GENOMIC DNA]</scope>
    <source>
        <strain evidence="5">LZ3.2</strain>
        <tissue evidence="5">Leaf</tissue>
    </source>
</reference>
<dbReference type="OrthoDB" id="1053009at2759"/>
<keyword evidence="1 2" id="KW-0344">Guanine-nucleotide releasing factor</keyword>
<evidence type="ECO:0000259" key="4">
    <source>
        <dbReference type="PROSITE" id="PS51334"/>
    </source>
</evidence>
<dbReference type="Proteomes" id="UP000824120">
    <property type="component" value="Chromosome 12"/>
</dbReference>
<evidence type="ECO:0000256" key="2">
    <source>
        <dbReference type="PROSITE-ProRule" id="PRU00663"/>
    </source>
</evidence>
<name>A0A9J5WAL3_SOLCO</name>
<dbReference type="PANTHER" id="PTHR33101">
    <property type="entry name" value="ROP GUANINE NUCLEOTIDE EXCHANGE FACTOR 1"/>
    <property type="match status" value="1"/>
</dbReference>
<evidence type="ECO:0000256" key="1">
    <source>
        <dbReference type="ARBA" id="ARBA00022658"/>
    </source>
</evidence>
<keyword evidence="6" id="KW-1185">Reference proteome</keyword>
<feature type="domain" description="PRONE" evidence="4">
    <location>
        <begin position="109"/>
        <end position="469"/>
    </location>
</feature>
<feature type="compositionally biased region" description="Polar residues" evidence="3">
    <location>
        <begin position="27"/>
        <end position="37"/>
    </location>
</feature>
<evidence type="ECO:0000313" key="5">
    <source>
        <dbReference type="EMBL" id="KAG5572657.1"/>
    </source>
</evidence>
<dbReference type="FunFam" id="1.20.58.1310:FF:000001">
    <property type="entry name" value="Rop guanine nucleotide exchange factor 9"/>
    <property type="match status" value="1"/>
</dbReference>